<organism evidence="14 15">
    <name type="scientific">Talaromyces stipitatus (strain ATCC 10500 / CBS 375.48 / QM 6759 / NRRL 1006)</name>
    <name type="common">Penicillium stipitatum</name>
    <dbReference type="NCBI Taxonomy" id="441959"/>
    <lineage>
        <taxon>Eukaryota</taxon>
        <taxon>Fungi</taxon>
        <taxon>Dikarya</taxon>
        <taxon>Ascomycota</taxon>
        <taxon>Pezizomycotina</taxon>
        <taxon>Eurotiomycetes</taxon>
        <taxon>Eurotiomycetidae</taxon>
        <taxon>Eurotiales</taxon>
        <taxon>Trichocomaceae</taxon>
        <taxon>Talaromyces</taxon>
        <taxon>Talaromyces sect. Talaromyces</taxon>
    </lineage>
</organism>
<dbReference type="InterPro" id="IPR048369">
    <property type="entry name" value="COG6_C"/>
</dbReference>
<name>B8MCW6_TALSN</name>
<dbReference type="VEuPathDB" id="FungiDB:TSTA_113180"/>
<accession>B8MCW6</accession>
<evidence type="ECO:0000313" key="15">
    <source>
        <dbReference type="Proteomes" id="UP000001745"/>
    </source>
</evidence>
<evidence type="ECO:0000256" key="1">
    <source>
        <dbReference type="ARBA" id="ARBA00004395"/>
    </source>
</evidence>
<evidence type="ECO:0000256" key="2">
    <source>
        <dbReference type="ARBA" id="ARBA00011023"/>
    </source>
</evidence>
<sequence>MTSYFTAPDISGEASNAISPPGGANVAPRSTALSNRLASVLSASYADSDIRDALETLDKRGVKNTAEKRRQLRLDIQKEVLDCNGEIVADFGKVAEQLNRIGTVISNLQQTCAEMRKHITLAKQETAPVLDEASSLLDQKEDAETKQHLLDAFTTHFIVPEEDINALTLSEAPVNDNFFAVLSRVKRIHNDCQVLLGGENQRLGLEIMEQSSKQLNAAYQKLYKWIQNEFRSLDLEDPRISGSIRQALRVLAERPSLFHSCLDFFAEAREYILSDAFHYALTDAASGGAVGERNVKPIEFSAHDPLRYVGDMLAWVHSAAVSEKEALEALFVYEGEELARGFQAGISSEPWSRVDEGEVAVFDGQKALNDLVNRDLNGVSRSLRQRVELVIQGHDDAVTTYRVVNLLSFYRLTFSKLVGAESHLVEVIAGLVEFTFKHFEGLMRDQLHMHSADSHSSSPPDDFSAPQFLTDQLEVLTSLMKEYNSSVGAASDIEDSEENGFTPVLRVALDPFLDIAKTSAQEVDDHKTSTIYKTNILLAVRGTISPYKFAAATHLAPISTALSHLRIELLDIQRRYLLETSGLQQLLTALESSSPSTSSHKEAESSTTQLNQNRNLAEIAGLPAFQPATLSAISQQLDDFLPSALMDATDNLKLIRSSTLVKSVTEEAVEEFCRDFEFVEGMIIGADEARGTKWDMSRIVGEGESDIVSVSVRNQPMRDETEGEEKYSLRALFPRTVGEIRVLLS</sequence>
<keyword evidence="6 10" id="KW-0333">Golgi apparatus</keyword>
<comment type="subunit">
    <text evidence="10">Component of the conserved oligomeric Golgi complex.</text>
</comment>
<dbReference type="PANTHER" id="PTHR21506">
    <property type="entry name" value="COMPONENT OF OLIGOMERIC GOLGI COMPLEX 6"/>
    <property type="match status" value="1"/>
</dbReference>
<feature type="domain" description="Conserved oligomeric complex COG6 N-terminal" evidence="12">
    <location>
        <begin position="57"/>
        <end position="168"/>
    </location>
</feature>
<dbReference type="Pfam" id="PF06419">
    <property type="entry name" value="COG6_N"/>
    <property type="match status" value="1"/>
</dbReference>
<dbReference type="RefSeq" id="XP_002481484.1">
    <property type="nucleotide sequence ID" value="XM_002481439.1"/>
</dbReference>
<proteinExistence type="inferred from homology"/>
<dbReference type="eggNOG" id="KOG3758">
    <property type="taxonomic scope" value="Eukaryota"/>
</dbReference>
<dbReference type="HOGENOM" id="CLU_011361_1_0_1"/>
<dbReference type="GO" id="GO:0015031">
    <property type="term" value="P:protein transport"/>
    <property type="evidence" value="ECO:0007669"/>
    <property type="project" value="UniProtKB-KW"/>
</dbReference>
<evidence type="ECO:0000256" key="7">
    <source>
        <dbReference type="ARBA" id="ARBA00023136"/>
    </source>
</evidence>
<evidence type="ECO:0000256" key="6">
    <source>
        <dbReference type="ARBA" id="ARBA00023034"/>
    </source>
</evidence>
<evidence type="ECO:0000256" key="4">
    <source>
        <dbReference type="ARBA" id="ARBA00022448"/>
    </source>
</evidence>
<comment type="similarity">
    <text evidence="2 10">Belongs to the COG6 family.</text>
</comment>
<evidence type="ECO:0000259" key="12">
    <source>
        <dbReference type="Pfam" id="PF06419"/>
    </source>
</evidence>
<protein>
    <recommendedName>
        <fullName evidence="3 10">Conserved oligomeric Golgi complex subunit 6</fullName>
        <shortName evidence="10">COG complex subunit 6</shortName>
    </recommendedName>
    <alternativeName>
        <fullName evidence="8 10">Component of oligomeric Golgi complex 6</fullName>
    </alternativeName>
</protein>
<evidence type="ECO:0000256" key="8">
    <source>
        <dbReference type="ARBA" id="ARBA00031348"/>
    </source>
</evidence>
<reference evidence="15" key="1">
    <citation type="journal article" date="2015" name="Genome Announc.">
        <title>Genome sequence of the AIDS-associated pathogen Penicillium marneffei (ATCC18224) and its near taxonomic relative Talaromyces stipitatus (ATCC10500).</title>
        <authorList>
            <person name="Nierman W.C."/>
            <person name="Fedorova-Abrams N.D."/>
            <person name="Andrianopoulos A."/>
        </authorList>
    </citation>
    <scope>NUCLEOTIDE SEQUENCE [LARGE SCALE GENOMIC DNA]</scope>
    <source>
        <strain evidence="15">ATCC 10500 / CBS 375.48 / QM 6759 / NRRL 1006</strain>
    </source>
</reference>
<dbReference type="PANTHER" id="PTHR21506:SF0">
    <property type="entry name" value="CONSERVED OLIGOMERIC GOLGI COMPLEX SUBUNIT 6"/>
    <property type="match status" value="1"/>
</dbReference>
<keyword evidence="5 10" id="KW-0653">Protein transport</keyword>
<dbReference type="GO" id="GO:0000139">
    <property type="term" value="C:Golgi membrane"/>
    <property type="evidence" value="ECO:0007669"/>
    <property type="project" value="UniProtKB-SubCell"/>
</dbReference>
<feature type="domain" description="Conserved Oligomeric Golgi complex subunit 6 C-terminal" evidence="13">
    <location>
        <begin position="201"/>
        <end position="744"/>
    </location>
</feature>
<keyword evidence="7 10" id="KW-0472">Membrane</keyword>
<dbReference type="InterPro" id="IPR048368">
    <property type="entry name" value="COG6_N"/>
</dbReference>
<evidence type="ECO:0000256" key="9">
    <source>
        <dbReference type="ARBA" id="ARBA00043873"/>
    </source>
</evidence>
<dbReference type="GO" id="GO:0017119">
    <property type="term" value="C:Golgi transport complex"/>
    <property type="evidence" value="ECO:0007669"/>
    <property type="project" value="UniProtKB-UniRule"/>
</dbReference>
<dbReference type="Pfam" id="PF20653">
    <property type="entry name" value="COG6_C"/>
    <property type="match status" value="1"/>
</dbReference>
<keyword evidence="4 10" id="KW-0813">Transport</keyword>
<dbReference type="InParanoid" id="B8MCW6"/>
<comment type="function">
    <text evidence="9">Acts as a component of the peripheral membrane COG complex that is involved in intra-Golgi protein trafficking. COG is located at the cis-Golgi, and regulates tethering of retrograde intra-Golgi vesicles and possibly a number of other membrane trafficking events.</text>
</comment>
<evidence type="ECO:0000256" key="3">
    <source>
        <dbReference type="ARBA" id="ARBA00020973"/>
    </source>
</evidence>
<dbReference type="InterPro" id="IPR010490">
    <property type="entry name" value="COG6"/>
</dbReference>
<dbReference type="OMA" id="HSCLDFF"/>
<dbReference type="STRING" id="441959.B8MCW6"/>
<dbReference type="FunCoup" id="B8MCW6">
    <property type="interactions" value="250"/>
</dbReference>
<gene>
    <name evidence="14" type="ORF">TSTA_113180</name>
</gene>
<evidence type="ECO:0000256" key="10">
    <source>
        <dbReference type="RuleBase" id="RU365075"/>
    </source>
</evidence>
<feature type="region of interest" description="Disordered" evidence="11">
    <location>
        <begin position="1"/>
        <end position="27"/>
    </location>
</feature>
<dbReference type="GO" id="GO:0006891">
    <property type="term" value="P:intra-Golgi vesicle-mediated transport"/>
    <property type="evidence" value="ECO:0007669"/>
    <property type="project" value="UniProtKB-UniRule"/>
</dbReference>
<dbReference type="PhylomeDB" id="B8MCW6"/>
<evidence type="ECO:0000313" key="14">
    <source>
        <dbReference type="EMBL" id="EED17492.1"/>
    </source>
</evidence>
<evidence type="ECO:0000259" key="13">
    <source>
        <dbReference type="Pfam" id="PF20653"/>
    </source>
</evidence>
<dbReference type="EMBL" id="EQ962655">
    <property type="protein sequence ID" value="EED17492.1"/>
    <property type="molecule type" value="Genomic_DNA"/>
</dbReference>
<dbReference type="GeneID" id="8101630"/>
<feature type="region of interest" description="Disordered" evidence="11">
    <location>
        <begin position="590"/>
        <end position="609"/>
    </location>
</feature>
<dbReference type="AlphaFoldDB" id="B8MCW6"/>
<evidence type="ECO:0000256" key="11">
    <source>
        <dbReference type="SAM" id="MobiDB-lite"/>
    </source>
</evidence>
<keyword evidence="15" id="KW-1185">Reference proteome</keyword>
<comment type="function">
    <text evidence="10">Acts as component of the peripheral membrane COG complex that is involved in intra-Golgi protein trafficking. COG is located at the cis-Golgi, and regulates tethering of retrograde intra-Golgi vesicles and possibly a number of other membrane trafficking events.</text>
</comment>
<comment type="subcellular location">
    <subcellularLocation>
        <location evidence="1 10">Golgi apparatus membrane</location>
        <topology evidence="1 10">Peripheral membrane protein</topology>
    </subcellularLocation>
</comment>
<dbReference type="OrthoDB" id="272987at2759"/>
<dbReference type="SMART" id="SM01087">
    <property type="entry name" value="COG6"/>
    <property type="match status" value="1"/>
</dbReference>
<dbReference type="Proteomes" id="UP000001745">
    <property type="component" value="Unassembled WGS sequence"/>
</dbReference>
<evidence type="ECO:0000256" key="5">
    <source>
        <dbReference type="ARBA" id="ARBA00022927"/>
    </source>
</evidence>